<evidence type="ECO:0000313" key="2">
    <source>
        <dbReference type="EMBL" id="SHE55893.1"/>
    </source>
</evidence>
<dbReference type="RefSeq" id="WP_072860237.1">
    <property type="nucleotide sequence ID" value="NZ_FQUX01000001.1"/>
</dbReference>
<dbReference type="Gene3D" id="3.30.1330.40">
    <property type="entry name" value="RutC-like"/>
    <property type="match status" value="1"/>
</dbReference>
<dbReference type="InterPro" id="IPR013813">
    <property type="entry name" value="Endoribo_LPSP/chorism_mut-like"/>
</dbReference>
<accession>A0A1M4UH28</accession>
<reference evidence="3" key="1">
    <citation type="submission" date="2016-11" db="EMBL/GenBank/DDBJ databases">
        <authorList>
            <person name="Varghese N."/>
            <person name="Submissions S."/>
        </authorList>
    </citation>
    <scope>NUCLEOTIDE SEQUENCE [LARGE SCALE GENOMIC DNA]</scope>
    <source>
        <strain evidence="3">DSM 17539</strain>
    </source>
</reference>
<organism evidence="2 3">
    <name type="scientific">Arenibacter palladensis</name>
    <dbReference type="NCBI Taxonomy" id="237373"/>
    <lineage>
        <taxon>Bacteria</taxon>
        <taxon>Pseudomonadati</taxon>
        <taxon>Bacteroidota</taxon>
        <taxon>Flavobacteriia</taxon>
        <taxon>Flavobacteriales</taxon>
        <taxon>Flavobacteriaceae</taxon>
        <taxon>Arenibacter</taxon>
    </lineage>
</organism>
<dbReference type="SUPFAM" id="SSF55298">
    <property type="entry name" value="YjgF-like"/>
    <property type="match status" value="1"/>
</dbReference>
<name>A0A1M4UH28_9FLAO</name>
<dbReference type="PANTHER" id="PTHR43760:SF1">
    <property type="entry name" value="ENDORIBONUCLEASE L-PSP_CHORISMATE MUTASE-LIKE DOMAIN-CONTAINING PROTEIN"/>
    <property type="match status" value="1"/>
</dbReference>
<dbReference type="Pfam" id="PF14588">
    <property type="entry name" value="YjgF_endoribonc"/>
    <property type="match status" value="1"/>
</dbReference>
<feature type="domain" description="Endoribonuclease L-PSP/chorismate mutase-like" evidence="1">
    <location>
        <begin position="44"/>
        <end position="179"/>
    </location>
</feature>
<dbReference type="PROSITE" id="PS51257">
    <property type="entry name" value="PROKAR_LIPOPROTEIN"/>
    <property type="match status" value="1"/>
</dbReference>
<proteinExistence type="predicted"/>
<dbReference type="InterPro" id="IPR035959">
    <property type="entry name" value="RutC-like_sf"/>
</dbReference>
<gene>
    <name evidence="2" type="ORF">SAMN03080594_101616</name>
</gene>
<evidence type="ECO:0000259" key="1">
    <source>
        <dbReference type="Pfam" id="PF14588"/>
    </source>
</evidence>
<dbReference type="EMBL" id="FQUX01000001">
    <property type="protein sequence ID" value="SHE55893.1"/>
    <property type="molecule type" value="Genomic_DNA"/>
</dbReference>
<evidence type="ECO:0000313" key="3">
    <source>
        <dbReference type="Proteomes" id="UP000184406"/>
    </source>
</evidence>
<dbReference type="Proteomes" id="UP000184406">
    <property type="component" value="Unassembled WGS sequence"/>
</dbReference>
<dbReference type="PANTHER" id="PTHR43760">
    <property type="entry name" value="ENDORIBONUCLEASE-RELATED"/>
    <property type="match status" value="1"/>
</dbReference>
<keyword evidence="3" id="KW-1185">Reference proteome</keyword>
<protein>
    <submittedName>
        <fullName evidence="2">Enamine deaminase RidA, house cleaning of reactive enamine intermediates, YjgF/YER057c/UK114 family</fullName>
    </submittedName>
</protein>
<sequence>MNFKYFLIPLMVVMTISCNTKKEDVGTSVKKETPVVPADYDPEKKLKELGITLTEASAPVANYVNAVRSGNLIFLSGKGPLQSNGENIEGKVGSELTIEEGYEAAKITGINQLSVLKSELGNLNKVVRVVKVLGMVNAGPDFPDHPKVINGYSDLMVAVFGERGKHARAAVGMGSLPGNIAVEIEMIVEVMPD</sequence>
<dbReference type="AlphaFoldDB" id="A0A1M4UH28"/>
<dbReference type="CDD" id="cd02199">
    <property type="entry name" value="YjgF_YER057c_UK114_like_1"/>
    <property type="match status" value="1"/>
</dbReference>